<comment type="caution">
    <text evidence="2">The sequence shown here is derived from an EMBL/GenBank/DDBJ whole genome shotgun (WGS) entry which is preliminary data.</text>
</comment>
<protein>
    <recommendedName>
        <fullName evidence="4">RNA-directed RNA polymerase</fullName>
    </recommendedName>
</protein>
<keyword evidence="3" id="KW-1185">Reference proteome</keyword>
<dbReference type="Proteomes" id="UP001189429">
    <property type="component" value="Unassembled WGS sequence"/>
</dbReference>
<name>A0ABN9RCX8_9DINO</name>
<reference evidence="2" key="1">
    <citation type="submission" date="2023-10" db="EMBL/GenBank/DDBJ databases">
        <authorList>
            <person name="Chen Y."/>
            <person name="Shah S."/>
            <person name="Dougan E. K."/>
            <person name="Thang M."/>
            <person name="Chan C."/>
        </authorList>
    </citation>
    <scope>NUCLEOTIDE SEQUENCE [LARGE SCALE GENOMIC DNA]</scope>
</reference>
<gene>
    <name evidence="2" type="ORF">PCOR1329_LOCUS19029</name>
</gene>
<evidence type="ECO:0000313" key="2">
    <source>
        <dbReference type="EMBL" id="CAK0815897.1"/>
    </source>
</evidence>
<proteinExistence type="predicted"/>
<feature type="region of interest" description="Disordered" evidence="1">
    <location>
        <begin position="1192"/>
        <end position="1212"/>
    </location>
</feature>
<feature type="compositionally biased region" description="Basic residues" evidence="1">
    <location>
        <begin position="1014"/>
        <end position="1028"/>
    </location>
</feature>
<dbReference type="EMBL" id="CAUYUJ010006034">
    <property type="protein sequence ID" value="CAK0815897.1"/>
    <property type="molecule type" value="Genomic_DNA"/>
</dbReference>
<evidence type="ECO:0000256" key="1">
    <source>
        <dbReference type="SAM" id="MobiDB-lite"/>
    </source>
</evidence>
<evidence type="ECO:0008006" key="4">
    <source>
        <dbReference type="Google" id="ProtNLM"/>
    </source>
</evidence>
<feature type="compositionally biased region" description="Basic and acidic residues" evidence="1">
    <location>
        <begin position="1059"/>
        <end position="1070"/>
    </location>
</feature>
<feature type="region of interest" description="Disordered" evidence="1">
    <location>
        <begin position="1011"/>
        <end position="1072"/>
    </location>
</feature>
<sequence>DFLGSICGSCEGEDFLGSICGDGAPAAEGVSDEDFLGGSSDELQVATAARAAGAAGGHPAPGLGPLALSAADAYAPPAAAKRGRRILPAAARAAVHALEPTPEVAFESAVPRTAAFLLDADAARPSALSSAEKLCQICGLAKSTWRDTADAIARCTCQVMRKSVDRFAQSVPGICRGGGQGGSRLQPLVHFRFRCYDGTKQRVRAHSTAATQGGVRAAAVAPVAGKFEVREPTVLRATGGTAAESVHAALAHIRSDADGELDVVFPRGVDFVTSDEHGANLKYDSADKYDAWPPVRSTGDKFRRRLLQGLWNGDLRRSDRIEHICRGCCKSRAQTLYMMQTAGLKALVTNVWRVMDRQNWTGAHFCLCGLGLASFVHNLLPSAFLVVFGAQCTQVDGPDGAGDGLEGDLGAEWLERDVEKTIFVSAWREGNVAKISRAIDWIVSGSFHDSLHLFARSHEPCNDMVLGELERTGVQWELKQQQRLLERFREQVCDMVVNDGWPLLRSPTELQQLQVFTLCPRLSAAAYQLVEARHRATPCATYSALRDLGALRSLAARPKCTLDTCTEDFVSYHTDRGGVDGAMAKARLSGALQLVMTNSAVARGGDHVDAKIKGQRQKQELRSQQPRRNINAWVWRAFAHLEFGGAFVDQALGSELSARYHMLTPEQRAPYEDLAAVAVQEHVACRRAFGPCARPSRARPLSRSGCAQPSGIAIEGGADDVMSAAEAAAFASDSIILKSALVEMKLHSAAMKREGEEMRATAARLHRQSEPDKSTLGQEWHLVAGGVPASVAAGMTVQQSIVPTLQYTRTPTSILSEVLRALDISSVKREADEWRRTHPHTVEAECPKLHAPARPRRWCWEAGYCVCTGASAIAKKFHDQLSVMWRVLAHRLGEKVFNVKLESGVLVLRFTCVGVSALGPAPPLGAGGESAIVPAGHAPAAEGLHNVALDYGRPGRPSFARMRWEPLEDRPGVAGVAPQVVGEGDGGAAVLSYLTGTGSRSPLACMSWLQTPAGKRKAHPVNRPKRGPHPMETAPPAPAEALEDVSDGNEAGGDEDEVEFRPQEDEPHGDGEDELFDEEAWALFGWSDDDFDGVDPIRLDGSCGGGDDEVPPRRVLHVPGGKIKYYAHGSPRFAAECAAHAARITSRTARESPFAARAGQALAFLLATAPTTRHAARDRLLFAAGDPVGAATLGLERPRRAGEPEEPESIPK</sequence>
<organism evidence="2 3">
    <name type="scientific">Prorocentrum cordatum</name>
    <dbReference type="NCBI Taxonomy" id="2364126"/>
    <lineage>
        <taxon>Eukaryota</taxon>
        <taxon>Sar</taxon>
        <taxon>Alveolata</taxon>
        <taxon>Dinophyceae</taxon>
        <taxon>Prorocentrales</taxon>
        <taxon>Prorocentraceae</taxon>
        <taxon>Prorocentrum</taxon>
    </lineage>
</organism>
<feature type="non-terminal residue" evidence="2">
    <location>
        <position position="1"/>
    </location>
</feature>
<feature type="compositionally biased region" description="Acidic residues" evidence="1">
    <location>
        <begin position="1041"/>
        <end position="1058"/>
    </location>
</feature>
<evidence type="ECO:0000313" key="3">
    <source>
        <dbReference type="Proteomes" id="UP001189429"/>
    </source>
</evidence>
<accession>A0ABN9RCX8</accession>
<feature type="compositionally biased region" description="Basic and acidic residues" evidence="1">
    <location>
        <begin position="1196"/>
        <end position="1212"/>
    </location>
</feature>